<evidence type="ECO:0000256" key="1">
    <source>
        <dbReference type="SAM" id="Coils"/>
    </source>
</evidence>
<feature type="transmembrane region" description="Helical" evidence="2">
    <location>
        <begin position="15"/>
        <end position="34"/>
    </location>
</feature>
<dbReference type="RefSeq" id="YP_007674943.1">
    <property type="nucleotide sequence ID" value="NC_020853.1"/>
</dbReference>
<reference evidence="3 4" key="1">
    <citation type="submission" date="2010-10" db="EMBL/GenBank/DDBJ databases">
        <title>The Genome Sequence of Loktanella phage pCB2051-A.</title>
        <authorList>
            <consortium name="The Broad Institute Genome Sequencing Platform"/>
            <person name="Henn M.R."/>
            <person name="Buchan A."/>
            <person name="Levin J."/>
            <person name="Malboeuf C."/>
            <person name="Casali M."/>
            <person name="Russ C."/>
            <person name="Lennon N."/>
            <person name="Chapman S.B."/>
            <person name="Erlich R."/>
            <person name="Young S.K."/>
            <person name="Yandava C."/>
            <person name="Zeng Q."/>
            <person name="Alvarado L."/>
            <person name="Anderson S."/>
            <person name="Berlin A."/>
            <person name="Chen Z."/>
            <person name="Freedman E."/>
            <person name="Gellesch M."/>
            <person name="Goldberg J."/>
            <person name="Green L."/>
            <person name="Griggs A."/>
            <person name="Gujja S."/>
            <person name="Heilman E.R."/>
            <person name="Heiman D."/>
            <person name="Hollinger A."/>
            <person name="Howarth C."/>
            <person name="Larson L."/>
            <person name="Mehta T."/>
            <person name="Pearson M."/>
            <person name="Roberts A."/>
            <person name="Ryan E."/>
            <person name="Saif S."/>
            <person name="Shea T."/>
            <person name="Shenoy N."/>
            <person name="Sisk P."/>
            <person name="Stolte C."/>
            <person name="Sykes S."/>
            <person name="White J."/>
            <person name="Haas B."/>
            <person name="Nusbaum C."/>
            <person name="Birren B."/>
        </authorList>
    </citation>
    <scope>NUCLEOTIDE SEQUENCE [LARGE SCALE GENOMIC DNA]</scope>
    <source>
        <strain evidence="4">pCB2051-A</strain>
    </source>
</reference>
<dbReference type="GeneID" id="15011516"/>
<protein>
    <submittedName>
        <fullName evidence="3">Uncharacterized protein</fullName>
    </submittedName>
</protein>
<organism evidence="3 4">
    <name type="scientific">Loktanella phage pCB2051-A</name>
    <dbReference type="NCBI Taxonomy" id="754044"/>
    <lineage>
        <taxon>Viruses</taxon>
        <taxon>Duplodnaviria</taxon>
        <taxon>Heunggongvirae</taxon>
        <taxon>Uroviricota</taxon>
        <taxon>Caudoviricetes</taxon>
        <taxon>Casjensviridae</taxon>
        <taxon>Broinstvirus</taxon>
        <taxon>Broinstvirus pCB2051A</taxon>
    </lineage>
</organism>
<gene>
    <name evidence="3" type="ORF">LOKG_00047</name>
</gene>
<keyword evidence="1" id="KW-0175">Coiled coil</keyword>
<keyword evidence="4" id="KW-1185">Reference proteome</keyword>
<dbReference type="Proteomes" id="UP000201389">
    <property type="component" value="Segment"/>
</dbReference>
<accession>M4QRK3</accession>
<keyword evidence="2" id="KW-0472">Membrane</keyword>
<proteinExistence type="predicted"/>
<evidence type="ECO:0000256" key="2">
    <source>
        <dbReference type="SAM" id="Phobius"/>
    </source>
</evidence>
<evidence type="ECO:0000313" key="3">
    <source>
        <dbReference type="EMBL" id="AGH31483.1"/>
    </source>
</evidence>
<name>M4QRK3_9CAUD</name>
<evidence type="ECO:0000313" key="4">
    <source>
        <dbReference type="Proteomes" id="UP000201389"/>
    </source>
</evidence>
<keyword evidence="2" id="KW-0812">Transmembrane</keyword>
<feature type="coiled-coil region" evidence="1">
    <location>
        <begin position="37"/>
        <end position="87"/>
    </location>
</feature>
<sequence>MTFAEQETARMDYQYWPAIITAISGILITFGAGAKWMISRQDQKAQLERERQDSERQKLELMMLQRISSLETTIGAQKEEIDRMRGQIASYSRHVGVLEGILVAKGIEVPRVPGALINEQL</sequence>
<dbReference type="KEGG" id="vg:15011516"/>
<keyword evidence="2" id="KW-1133">Transmembrane helix</keyword>
<dbReference type="EMBL" id="HQ632859">
    <property type="protein sequence ID" value="AGH31483.1"/>
    <property type="molecule type" value="Genomic_DNA"/>
</dbReference>